<evidence type="ECO:0000256" key="5">
    <source>
        <dbReference type="ARBA" id="ARBA00022801"/>
    </source>
</evidence>
<organism evidence="6 7">
    <name type="scientific">Hufsiella arboris</name>
    <dbReference type="NCBI Taxonomy" id="2695275"/>
    <lineage>
        <taxon>Bacteria</taxon>
        <taxon>Pseudomonadati</taxon>
        <taxon>Bacteroidota</taxon>
        <taxon>Sphingobacteriia</taxon>
        <taxon>Sphingobacteriales</taxon>
        <taxon>Sphingobacteriaceae</taxon>
        <taxon>Hufsiella</taxon>
    </lineage>
</organism>
<evidence type="ECO:0000256" key="1">
    <source>
        <dbReference type="ARBA" id="ARBA00022553"/>
    </source>
</evidence>
<evidence type="ECO:0000313" key="7">
    <source>
        <dbReference type="Proteomes" id="UP000466586"/>
    </source>
</evidence>
<keyword evidence="7" id="KW-1185">Reference proteome</keyword>
<dbReference type="EMBL" id="WVHT01000005">
    <property type="protein sequence ID" value="MXV51760.1"/>
    <property type="molecule type" value="Genomic_DNA"/>
</dbReference>
<keyword evidence="5" id="KW-0378">Hydrolase</keyword>
<evidence type="ECO:0000313" key="6">
    <source>
        <dbReference type="EMBL" id="MXV51760.1"/>
    </source>
</evidence>
<dbReference type="GO" id="GO:0016787">
    <property type="term" value="F:hydrolase activity"/>
    <property type="evidence" value="ECO:0007669"/>
    <property type="project" value="UniProtKB-KW"/>
</dbReference>
<dbReference type="RefSeq" id="WP_160844938.1">
    <property type="nucleotide sequence ID" value="NZ_WVHT01000005.1"/>
</dbReference>
<evidence type="ECO:0000256" key="2">
    <source>
        <dbReference type="ARBA" id="ARBA00022649"/>
    </source>
</evidence>
<dbReference type="PANTHER" id="PTHR34139">
    <property type="entry name" value="UPF0331 PROTEIN MJ0127"/>
    <property type="match status" value="1"/>
</dbReference>
<comment type="caution">
    <text evidence="6">The sequence shown here is derived from an EMBL/GenBank/DDBJ whole genome shotgun (WGS) entry which is preliminary data.</text>
</comment>
<keyword evidence="1" id="KW-0597">Phosphoprotein</keyword>
<dbReference type="InterPro" id="IPR051813">
    <property type="entry name" value="HepT_RNase_toxin"/>
</dbReference>
<protein>
    <submittedName>
        <fullName evidence="6">DUF86 domain-containing protein</fullName>
    </submittedName>
</protein>
<name>A0A7K1YBF1_9SPHI</name>
<accession>A0A7K1YBF1</accession>
<keyword evidence="2" id="KW-1277">Toxin-antitoxin system</keyword>
<dbReference type="InterPro" id="IPR008201">
    <property type="entry name" value="HepT-like"/>
</dbReference>
<dbReference type="GO" id="GO:0000166">
    <property type="term" value="F:nucleotide binding"/>
    <property type="evidence" value="ECO:0007669"/>
    <property type="project" value="UniProtKB-KW"/>
</dbReference>
<dbReference type="Proteomes" id="UP000466586">
    <property type="component" value="Unassembled WGS sequence"/>
</dbReference>
<sequence length="99" mass="11446">MSKSIIEFLIHIQTETGFILKSSADKSFDDLLNDSIWQRAVIRSLEVIGETAKKIDSDFRLKHSKVEWIAMSKMRDKLIHHYFESIALLISDLKNSEHG</sequence>
<dbReference type="PANTHER" id="PTHR34139:SF1">
    <property type="entry name" value="RNASE MJ1380-RELATED"/>
    <property type="match status" value="1"/>
</dbReference>
<keyword evidence="3" id="KW-0540">Nuclease</keyword>
<evidence type="ECO:0000256" key="3">
    <source>
        <dbReference type="ARBA" id="ARBA00022722"/>
    </source>
</evidence>
<proteinExistence type="predicted"/>
<gene>
    <name evidence="6" type="ORF">GS399_12315</name>
</gene>
<evidence type="ECO:0000256" key="4">
    <source>
        <dbReference type="ARBA" id="ARBA00022741"/>
    </source>
</evidence>
<dbReference type="Pfam" id="PF01934">
    <property type="entry name" value="HepT-like"/>
    <property type="match status" value="1"/>
</dbReference>
<keyword evidence="4" id="KW-0547">Nucleotide-binding</keyword>
<dbReference type="GO" id="GO:0110001">
    <property type="term" value="C:toxin-antitoxin complex"/>
    <property type="evidence" value="ECO:0007669"/>
    <property type="project" value="InterPro"/>
</dbReference>
<dbReference type="GO" id="GO:0004540">
    <property type="term" value="F:RNA nuclease activity"/>
    <property type="evidence" value="ECO:0007669"/>
    <property type="project" value="InterPro"/>
</dbReference>
<reference evidence="6 7" key="1">
    <citation type="submission" date="2019-11" db="EMBL/GenBank/DDBJ databases">
        <title>Pedobacter sp. HMF7647 Genome sequencing and assembly.</title>
        <authorList>
            <person name="Kang H."/>
            <person name="Kim H."/>
            <person name="Joh K."/>
        </authorList>
    </citation>
    <scope>NUCLEOTIDE SEQUENCE [LARGE SCALE GENOMIC DNA]</scope>
    <source>
        <strain evidence="6 7">HMF7647</strain>
    </source>
</reference>
<dbReference type="AlphaFoldDB" id="A0A7K1YBF1"/>